<dbReference type="InterPro" id="IPR051468">
    <property type="entry name" value="Fungal_SecMetab_SDRs"/>
</dbReference>
<dbReference type="GO" id="GO:0019748">
    <property type="term" value="P:secondary metabolic process"/>
    <property type="evidence" value="ECO:0007669"/>
    <property type="project" value="TreeGrafter"/>
</dbReference>
<proteinExistence type="inferred from homology"/>
<dbReference type="Pfam" id="PF00106">
    <property type="entry name" value="adh_short"/>
    <property type="match status" value="1"/>
</dbReference>
<accession>A0AAD6TUB1</accession>
<evidence type="ECO:0000256" key="1">
    <source>
        <dbReference type="ARBA" id="ARBA00006484"/>
    </source>
</evidence>
<dbReference type="PANTHER" id="PTHR43544">
    <property type="entry name" value="SHORT-CHAIN DEHYDROGENASE/REDUCTASE"/>
    <property type="match status" value="1"/>
</dbReference>
<organism evidence="3 4">
    <name type="scientific">Mycena belliarum</name>
    <dbReference type="NCBI Taxonomy" id="1033014"/>
    <lineage>
        <taxon>Eukaryota</taxon>
        <taxon>Fungi</taxon>
        <taxon>Dikarya</taxon>
        <taxon>Basidiomycota</taxon>
        <taxon>Agaricomycotina</taxon>
        <taxon>Agaricomycetes</taxon>
        <taxon>Agaricomycetidae</taxon>
        <taxon>Agaricales</taxon>
        <taxon>Marasmiineae</taxon>
        <taxon>Mycenaceae</taxon>
        <taxon>Mycena</taxon>
    </lineage>
</organism>
<dbReference type="EMBL" id="JARJCN010000065">
    <property type="protein sequence ID" value="KAJ7078548.1"/>
    <property type="molecule type" value="Genomic_DNA"/>
</dbReference>
<dbReference type="InterPro" id="IPR036291">
    <property type="entry name" value="NAD(P)-bd_dom_sf"/>
</dbReference>
<dbReference type="Proteomes" id="UP001222325">
    <property type="component" value="Unassembled WGS sequence"/>
</dbReference>
<dbReference type="GO" id="GO:0005737">
    <property type="term" value="C:cytoplasm"/>
    <property type="evidence" value="ECO:0007669"/>
    <property type="project" value="TreeGrafter"/>
</dbReference>
<dbReference type="InterPro" id="IPR002347">
    <property type="entry name" value="SDR_fam"/>
</dbReference>
<dbReference type="PRINTS" id="PR00080">
    <property type="entry name" value="SDRFAMILY"/>
</dbReference>
<gene>
    <name evidence="3" type="ORF">B0H15DRAFT_933728</name>
</gene>
<reference evidence="3" key="1">
    <citation type="submission" date="2023-03" db="EMBL/GenBank/DDBJ databases">
        <title>Massive genome expansion in bonnet fungi (Mycena s.s.) driven by repeated elements and novel gene families across ecological guilds.</title>
        <authorList>
            <consortium name="Lawrence Berkeley National Laboratory"/>
            <person name="Harder C.B."/>
            <person name="Miyauchi S."/>
            <person name="Viragh M."/>
            <person name="Kuo A."/>
            <person name="Thoen E."/>
            <person name="Andreopoulos B."/>
            <person name="Lu D."/>
            <person name="Skrede I."/>
            <person name="Drula E."/>
            <person name="Henrissat B."/>
            <person name="Morin E."/>
            <person name="Kohler A."/>
            <person name="Barry K."/>
            <person name="LaButti K."/>
            <person name="Morin E."/>
            <person name="Salamov A."/>
            <person name="Lipzen A."/>
            <person name="Mereny Z."/>
            <person name="Hegedus B."/>
            <person name="Baldrian P."/>
            <person name="Stursova M."/>
            <person name="Weitz H."/>
            <person name="Taylor A."/>
            <person name="Grigoriev I.V."/>
            <person name="Nagy L.G."/>
            <person name="Martin F."/>
            <person name="Kauserud H."/>
        </authorList>
    </citation>
    <scope>NUCLEOTIDE SEQUENCE</scope>
    <source>
        <strain evidence="3">CBHHK173m</strain>
    </source>
</reference>
<evidence type="ECO:0000313" key="4">
    <source>
        <dbReference type="Proteomes" id="UP001222325"/>
    </source>
</evidence>
<dbReference type="SUPFAM" id="SSF51735">
    <property type="entry name" value="NAD(P)-binding Rossmann-fold domains"/>
    <property type="match status" value="1"/>
</dbReference>
<protein>
    <submittedName>
        <fullName evidence="3">3-oxoacyl-reductase</fullName>
    </submittedName>
</protein>
<dbReference type="Gene3D" id="3.40.50.720">
    <property type="entry name" value="NAD(P)-binding Rossmann-like Domain"/>
    <property type="match status" value="1"/>
</dbReference>
<evidence type="ECO:0000313" key="3">
    <source>
        <dbReference type="EMBL" id="KAJ7078548.1"/>
    </source>
</evidence>
<evidence type="ECO:0000256" key="2">
    <source>
        <dbReference type="RuleBase" id="RU000363"/>
    </source>
</evidence>
<comment type="similarity">
    <text evidence="1 2">Belongs to the short-chain dehydrogenases/reductases (SDR) family.</text>
</comment>
<comment type="caution">
    <text evidence="3">The sequence shown here is derived from an EMBL/GenBank/DDBJ whole genome shotgun (WGS) entry which is preliminary data.</text>
</comment>
<dbReference type="AlphaFoldDB" id="A0AAD6TUB1"/>
<dbReference type="GO" id="GO:0016491">
    <property type="term" value="F:oxidoreductase activity"/>
    <property type="evidence" value="ECO:0007669"/>
    <property type="project" value="TreeGrafter"/>
</dbReference>
<sequence>MSIRTIFVSGSNQGEPEFNISGLGMNAVHQLAATPNVLVFMGSRKLAAAEEARAKFASDIHASSSVVPVQLDLCDTESIKNAHDSVAKVLKEKNLGLDVLVNNAAVAGAFTEVYAVNVIGTAALTEAMLPLINKGGAILNISSELGSLIHFTKRPPPPIHLAYSSSKAALNSLTLQWGIQEEEKGSGIRVVSICPGFNATKLNGYTGTMQPSEGAKFIVKNALEKDGKSSVFIHANGEYPW</sequence>
<keyword evidence="4" id="KW-1185">Reference proteome</keyword>
<name>A0AAD6TUB1_9AGAR</name>
<dbReference type="PRINTS" id="PR00081">
    <property type="entry name" value="GDHRDH"/>
</dbReference>
<dbReference type="PANTHER" id="PTHR43544:SF32">
    <property type="entry name" value="CHAIN DEHYDROGENASE, PUTATIVE (AFU_ORTHOLOGUE AFUA_5G01530)-RELATED"/>
    <property type="match status" value="1"/>
</dbReference>